<evidence type="ECO:0000256" key="1">
    <source>
        <dbReference type="SAM" id="SignalP"/>
    </source>
</evidence>
<dbReference type="RefSeq" id="WP_256166364.1">
    <property type="nucleotide sequence ID" value="NZ_JANGBQ010000013.1"/>
</dbReference>
<dbReference type="PROSITE" id="PS51257">
    <property type="entry name" value="PROKAR_LIPOPROTEIN"/>
    <property type="match status" value="1"/>
</dbReference>
<comment type="caution">
    <text evidence="2">The sequence shown here is derived from an EMBL/GenBank/DDBJ whole genome shotgun (WGS) entry which is preliminary data.</text>
</comment>
<evidence type="ECO:0000313" key="3">
    <source>
        <dbReference type="Proteomes" id="UP001205035"/>
    </source>
</evidence>
<dbReference type="AlphaFoldDB" id="A0AAJ1CF59"/>
<feature type="signal peptide" evidence="1">
    <location>
        <begin position="1"/>
        <end position="23"/>
    </location>
</feature>
<proteinExistence type="predicted"/>
<evidence type="ECO:0000313" key="2">
    <source>
        <dbReference type="EMBL" id="MCQ5083203.1"/>
    </source>
</evidence>
<dbReference type="EMBL" id="JANGBQ010000013">
    <property type="protein sequence ID" value="MCQ5083203.1"/>
    <property type="molecule type" value="Genomic_DNA"/>
</dbReference>
<keyword evidence="1" id="KW-0732">Signal</keyword>
<accession>A0AAJ1CF59</accession>
<name>A0AAJ1CF59_9BACT</name>
<organism evidence="2 3">
    <name type="scientific">Alistipes onderdonkii</name>
    <dbReference type="NCBI Taxonomy" id="328813"/>
    <lineage>
        <taxon>Bacteria</taxon>
        <taxon>Pseudomonadati</taxon>
        <taxon>Bacteroidota</taxon>
        <taxon>Bacteroidia</taxon>
        <taxon>Bacteroidales</taxon>
        <taxon>Rikenellaceae</taxon>
        <taxon>Alistipes</taxon>
    </lineage>
</organism>
<feature type="chain" id="PRO_5042588605" evidence="1">
    <location>
        <begin position="24"/>
        <end position="229"/>
    </location>
</feature>
<gene>
    <name evidence="2" type="ORF">NE651_09895</name>
</gene>
<dbReference type="Proteomes" id="UP001205035">
    <property type="component" value="Unassembled WGS sequence"/>
</dbReference>
<protein>
    <submittedName>
        <fullName evidence="2">Uncharacterized protein</fullName>
    </submittedName>
</protein>
<sequence length="229" mass="26594">MKRFLLCTATVLAMFGCISQADAKDPEDQEFRHVVVTLKSGEKVEGYLHRGWHAEGALLKQENYSFKITKTPDDKEPVKYTADDVESVEYTETTEENPDGIRWEALDIASPGLTNRYRTYHRLVCVNKAGANATTYWWKTWTTERVGNRDRRVLTTIYGIRFHNDPGRIVYPYMYVGTMLMDKLHPGLKAFYKKWFKGAEGKIRKKEAEENDAWILDMYDAYLASRPNE</sequence>
<reference evidence="2" key="1">
    <citation type="submission" date="2022-06" db="EMBL/GenBank/DDBJ databases">
        <title>Isolation of gut microbiota from human fecal samples.</title>
        <authorList>
            <person name="Pamer E.G."/>
            <person name="Barat B."/>
            <person name="Waligurski E."/>
            <person name="Medina S."/>
            <person name="Paddock L."/>
            <person name="Mostad J."/>
        </authorList>
    </citation>
    <scope>NUCLEOTIDE SEQUENCE</scope>
    <source>
        <strain evidence="2">DFI.6.22</strain>
    </source>
</reference>